<dbReference type="AlphaFoldDB" id="A0A0G4J228"/>
<dbReference type="InterPro" id="IPR001199">
    <property type="entry name" value="Cyt_B5-like_heme/steroid-bd"/>
</dbReference>
<feature type="transmembrane region" description="Helical" evidence="14">
    <location>
        <begin position="35"/>
        <end position="54"/>
    </location>
</feature>
<evidence type="ECO:0000256" key="11">
    <source>
        <dbReference type="ARBA" id="ARBA00023098"/>
    </source>
</evidence>
<dbReference type="InterPro" id="IPR036400">
    <property type="entry name" value="Cyt_B5-like_heme/steroid_sf"/>
</dbReference>
<evidence type="ECO:0000313" key="20">
    <source>
        <dbReference type="Proteomes" id="UP000290189"/>
    </source>
</evidence>
<comment type="subcellular location">
    <subcellularLocation>
        <location evidence="1">Membrane</location>
        <topology evidence="1">Multi-pass membrane protein</topology>
    </subcellularLocation>
</comment>
<dbReference type="InterPro" id="IPR018506">
    <property type="entry name" value="Cyt_B5_heme-BS"/>
</dbReference>
<dbReference type="SUPFAM" id="SSF55856">
    <property type="entry name" value="Cytochrome b5-like heme/steroid binding domain"/>
    <property type="match status" value="1"/>
</dbReference>
<evidence type="ECO:0000313" key="19">
    <source>
        <dbReference type="Proteomes" id="UP000039324"/>
    </source>
</evidence>
<evidence type="ECO:0000259" key="16">
    <source>
        <dbReference type="PROSITE" id="PS50255"/>
    </source>
</evidence>
<dbReference type="GO" id="GO:0005789">
    <property type="term" value="C:endoplasmic reticulum membrane"/>
    <property type="evidence" value="ECO:0007669"/>
    <property type="project" value="TreeGrafter"/>
</dbReference>
<feature type="transmembrane region" description="Helical" evidence="14">
    <location>
        <begin position="66"/>
        <end position="86"/>
    </location>
</feature>
<feature type="domain" description="Cytochrome b5 heme-binding" evidence="16">
    <location>
        <begin position="299"/>
        <end position="379"/>
    </location>
</feature>
<dbReference type="Pfam" id="PF00173">
    <property type="entry name" value="Cyt-b5"/>
    <property type="match status" value="1"/>
</dbReference>
<evidence type="ECO:0000256" key="9">
    <source>
        <dbReference type="ARBA" id="ARBA00023002"/>
    </source>
</evidence>
<feature type="chain" id="PRO_5033223835" description="Cytochrome b5 heme-binding domain-containing protein" evidence="15">
    <location>
        <begin position="23"/>
        <end position="379"/>
    </location>
</feature>
<keyword evidence="11" id="KW-0443">Lipid metabolism</keyword>
<evidence type="ECO:0000256" key="5">
    <source>
        <dbReference type="ARBA" id="ARBA00022692"/>
    </source>
</evidence>
<dbReference type="SMART" id="SM01117">
    <property type="entry name" value="Cyt-b5"/>
    <property type="match status" value="1"/>
</dbReference>
<evidence type="ECO:0000256" key="6">
    <source>
        <dbReference type="ARBA" id="ARBA00022723"/>
    </source>
</evidence>
<keyword evidence="19" id="KW-1185">Reference proteome</keyword>
<reference evidence="18 20" key="2">
    <citation type="submission" date="2018-03" db="EMBL/GenBank/DDBJ databases">
        <authorList>
            <person name="Fogelqvist J."/>
        </authorList>
    </citation>
    <scope>NUCLEOTIDE SEQUENCE [LARGE SCALE GENOMIC DNA]</scope>
</reference>
<dbReference type="CDD" id="cd03505">
    <property type="entry name" value="Delta9-FADS-like"/>
    <property type="match status" value="1"/>
</dbReference>
<dbReference type="Proteomes" id="UP000039324">
    <property type="component" value="Unassembled WGS sequence"/>
</dbReference>
<accession>A0A0G4J228</accession>
<dbReference type="Proteomes" id="UP000290189">
    <property type="component" value="Unassembled WGS sequence"/>
</dbReference>
<comment type="similarity">
    <text evidence="2">Belongs to the fatty acid desaturase type 1 family.</text>
</comment>
<keyword evidence="8 14" id="KW-1133">Transmembrane helix</keyword>
<dbReference type="PANTHER" id="PTHR11351">
    <property type="entry name" value="ACYL-COA DESATURASE"/>
    <property type="match status" value="1"/>
</dbReference>
<dbReference type="InterPro" id="IPR009160">
    <property type="entry name" value="Acyl-CoA_deSatase_haem/ster-bd"/>
</dbReference>
<sequence length="379" mass="43250">MFRVDWFPLVLVSLFHVGAVAGACAVPLTLVGFKSFVIMYVLTGMGITVGYHRLWSHRSYKGSLPWRIFWGFWGAGALQGSILWWGKLHRLHHSFPDTPADPYGPAKGFWYSHCLWMFEKVDRSKYMRIINVEDLKADPIVRLQHRLYKYGFGLFVAFAMPCLMFPSNIAAALVYGGFWGRVFTWHSTWFVNSLAHWLGDNVYSDDTTAKDHLLTALVTFGEGNHGFHHAFSFSYQNGLKWYHYDPTRFLIEVANMLGQAWDLRHPSSNEIEKAKYQVAENALLGLKQSIIWPDPALNDRTITRAEYDNAKDRGRIWVTLDAKVFDVTEFLADHPGGSALLQAMASRPPDFIASQYAQRHTHSRAARNLLDTMLIGTLV</sequence>
<dbReference type="PIRSF" id="PIRSF000345">
    <property type="entry name" value="OLE1"/>
    <property type="match status" value="1"/>
</dbReference>
<evidence type="ECO:0000256" key="4">
    <source>
        <dbReference type="ARBA" id="ARBA00022617"/>
    </source>
</evidence>
<dbReference type="PROSITE" id="PS50255">
    <property type="entry name" value="CYTOCHROME_B5_2"/>
    <property type="match status" value="1"/>
</dbReference>
<dbReference type="GO" id="GO:0020037">
    <property type="term" value="F:heme binding"/>
    <property type="evidence" value="ECO:0007669"/>
    <property type="project" value="InterPro"/>
</dbReference>
<keyword evidence="9" id="KW-0560">Oxidoreductase</keyword>
<evidence type="ECO:0000256" key="3">
    <source>
        <dbReference type="ARBA" id="ARBA00022516"/>
    </source>
</evidence>
<gene>
    <name evidence="17" type="ORF">PBRA_008534</name>
    <name evidence="18" type="ORF">PLBR_LOCUS8979</name>
</gene>
<keyword evidence="5 14" id="KW-0812">Transmembrane</keyword>
<keyword evidence="7" id="KW-0276">Fatty acid metabolism</keyword>
<evidence type="ECO:0000256" key="13">
    <source>
        <dbReference type="ARBA" id="ARBA00023160"/>
    </source>
</evidence>
<evidence type="ECO:0000256" key="7">
    <source>
        <dbReference type="ARBA" id="ARBA00022832"/>
    </source>
</evidence>
<evidence type="ECO:0000256" key="14">
    <source>
        <dbReference type="SAM" id="Phobius"/>
    </source>
</evidence>
<keyword evidence="4" id="KW-0349">Heme</keyword>
<dbReference type="PROSITE" id="PS51257">
    <property type="entry name" value="PROKAR_LIPOPROTEIN"/>
    <property type="match status" value="1"/>
</dbReference>
<dbReference type="GO" id="GO:0004768">
    <property type="term" value="F:stearoyl-CoA 9-desaturase activity"/>
    <property type="evidence" value="ECO:0007669"/>
    <property type="project" value="InterPro"/>
</dbReference>
<geneLocation type="mitochondrion" evidence="18"/>
<feature type="signal peptide" evidence="15">
    <location>
        <begin position="1"/>
        <end position="22"/>
    </location>
</feature>
<proteinExistence type="inferred from homology"/>
<dbReference type="PRINTS" id="PR00075">
    <property type="entry name" value="FACDDSATRASE"/>
</dbReference>
<dbReference type="InterPro" id="IPR015876">
    <property type="entry name" value="Acyl-CoA_DS"/>
</dbReference>
<evidence type="ECO:0000256" key="10">
    <source>
        <dbReference type="ARBA" id="ARBA00023004"/>
    </source>
</evidence>
<dbReference type="PANTHER" id="PTHR11351:SF31">
    <property type="entry name" value="DESATURASE 1, ISOFORM A-RELATED"/>
    <property type="match status" value="1"/>
</dbReference>
<dbReference type="EMBL" id="CDSF01000113">
    <property type="protein sequence ID" value="CEP01592.1"/>
    <property type="molecule type" value="Genomic_DNA"/>
</dbReference>
<protein>
    <recommendedName>
        <fullName evidence="16">Cytochrome b5 heme-binding domain-containing protein</fullName>
    </recommendedName>
</protein>
<keyword evidence="6" id="KW-0479">Metal-binding</keyword>
<dbReference type="PROSITE" id="PS00191">
    <property type="entry name" value="CYTOCHROME_B5_1"/>
    <property type="match status" value="1"/>
</dbReference>
<dbReference type="GO" id="GO:0006636">
    <property type="term" value="P:unsaturated fatty acid biosynthetic process"/>
    <property type="evidence" value="ECO:0007669"/>
    <property type="project" value="InterPro"/>
</dbReference>
<evidence type="ECO:0000256" key="15">
    <source>
        <dbReference type="SAM" id="SignalP"/>
    </source>
</evidence>
<evidence type="ECO:0000256" key="12">
    <source>
        <dbReference type="ARBA" id="ARBA00023136"/>
    </source>
</evidence>
<dbReference type="Gene3D" id="3.10.120.10">
    <property type="entry name" value="Cytochrome b5-like heme/steroid binding domain"/>
    <property type="match status" value="1"/>
</dbReference>
<keyword evidence="3" id="KW-0444">Lipid biosynthesis</keyword>
<dbReference type="EMBL" id="OVEO01000019">
    <property type="protein sequence ID" value="SPR01764.1"/>
    <property type="molecule type" value="Genomic_DNA"/>
</dbReference>
<evidence type="ECO:0000256" key="2">
    <source>
        <dbReference type="ARBA" id="ARBA00009295"/>
    </source>
</evidence>
<reference evidence="17 19" key="1">
    <citation type="submission" date="2015-02" db="EMBL/GenBank/DDBJ databases">
        <authorList>
            <person name="Chooi Y.-H."/>
        </authorList>
    </citation>
    <scope>NUCLEOTIDE SEQUENCE [LARGE SCALE GENOMIC DNA]</scope>
    <source>
        <strain evidence="17">E3</strain>
    </source>
</reference>
<keyword evidence="12 14" id="KW-0472">Membrane</keyword>
<evidence type="ECO:0000256" key="8">
    <source>
        <dbReference type="ARBA" id="ARBA00022989"/>
    </source>
</evidence>
<dbReference type="GO" id="GO:0005506">
    <property type="term" value="F:iron ion binding"/>
    <property type="evidence" value="ECO:0007669"/>
    <property type="project" value="TreeGrafter"/>
</dbReference>
<keyword evidence="13" id="KW-0275">Fatty acid biosynthesis</keyword>
<evidence type="ECO:0000313" key="17">
    <source>
        <dbReference type="EMBL" id="CEP01592.1"/>
    </source>
</evidence>
<keyword evidence="10" id="KW-0408">Iron</keyword>
<evidence type="ECO:0000256" key="1">
    <source>
        <dbReference type="ARBA" id="ARBA00004141"/>
    </source>
</evidence>
<feature type="transmembrane region" description="Helical" evidence="14">
    <location>
        <begin position="152"/>
        <end position="175"/>
    </location>
</feature>
<dbReference type="STRING" id="37360.A0A0G4J228"/>
<keyword evidence="15" id="KW-0732">Signal</keyword>
<name>A0A0G4J228_PLABS</name>
<keyword evidence="18" id="KW-0496">Mitochondrion</keyword>
<dbReference type="OrthoDB" id="10260134at2759"/>
<dbReference type="OMA" id="WAHKSYN"/>
<evidence type="ECO:0000313" key="18">
    <source>
        <dbReference type="EMBL" id="SPR01764.1"/>
    </source>
</evidence>
<organism evidence="17 19">
    <name type="scientific">Plasmodiophora brassicae</name>
    <name type="common">Clubroot disease agent</name>
    <dbReference type="NCBI Taxonomy" id="37360"/>
    <lineage>
        <taxon>Eukaryota</taxon>
        <taxon>Sar</taxon>
        <taxon>Rhizaria</taxon>
        <taxon>Endomyxa</taxon>
        <taxon>Phytomyxea</taxon>
        <taxon>Plasmodiophorida</taxon>
        <taxon>Plasmodiophoridae</taxon>
        <taxon>Plasmodiophora</taxon>
    </lineage>
</organism>